<keyword evidence="2" id="KW-1185">Reference proteome</keyword>
<sequence>MTRSHLISILKYLIGSNLKCFVYNENNYPIVECYAIIGQWIIRTETVQGGHPHAEILCLSVIHREKPNEIILSLPPCLEFDKTPPCCYNLLGICSDLLILELDKNHVEIIRFMRCFVSIGWIRFKSLLLITSFGSKIVSDIELRIANLNQKLLICNIYPTLIRQHTSCITTSKNVISIDKCKLNNRIEYLGNTTIRQVISQRNTISCDLILNSNYNQVWIDNISRNNMVSKTVIPLLNSNPNHSKTTTKRLMRLICNSFQQNDDLFLSPMVMEVGSLFSRINSTWPCLRGIKIGIVVSPDIYNDIFSKHLPYANRCWYSKNRVTYC</sequence>
<accession>A0ABX4MFQ9</accession>
<dbReference type="EMBL" id="NXGM01000026">
    <property type="protein sequence ID" value="PIM95477.1"/>
    <property type="molecule type" value="Genomic_DNA"/>
</dbReference>
<name>A0ABX4MFQ9_9HYPH</name>
<comment type="caution">
    <text evidence="1">The sequence shown here is derived from an EMBL/GenBank/DDBJ whole genome shotgun (WGS) entry which is preliminary data.</text>
</comment>
<reference evidence="1" key="1">
    <citation type="submission" date="2017-09" db="EMBL/GenBank/DDBJ databases">
        <authorList>
            <person name="Campbell M.A."/>
            <person name="Lukasik P."/>
            <person name="Simon C."/>
            <person name="McCutcheon J.P."/>
        </authorList>
    </citation>
    <scope>NUCLEOTIDE SEQUENCE [LARGE SCALE GENOMIC DNA]</scope>
    <source>
        <strain evidence="1">MAGNEO</strain>
    </source>
</reference>
<protein>
    <submittedName>
        <fullName evidence="1">Riboflavin biosynthesis protein RibD</fullName>
    </submittedName>
</protein>
<evidence type="ECO:0000313" key="2">
    <source>
        <dbReference type="Proteomes" id="UP000228684"/>
    </source>
</evidence>
<evidence type="ECO:0000313" key="1">
    <source>
        <dbReference type="EMBL" id="PIM95477.1"/>
    </source>
</evidence>
<gene>
    <name evidence="1" type="primary">ribD</name>
    <name evidence="1" type="ORF">magneo_138</name>
</gene>
<organism evidence="1 2">
    <name type="scientific">Candidatus Hodgkinia cicadicola</name>
    <dbReference type="NCBI Taxonomy" id="573658"/>
    <lineage>
        <taxon>Bacteria</taxon>
        <taxon>Pseudomonadati</taxon>
        <taxon>Pseudomonadota</taxon>
        <taxon>Alphaproteobacteria</taxon>
        <taxon>Hyphomicrobiales</taxon>
        <taxon>Candidatus Hodgkinia</taxon>
    </lineage>
</organism>
<dbReference type="Proteomes" id="UP000228684">
    <property type="component" value="Unassembled WGS sequence"/>
</dbReference>
<proteinExistence type="predicted"/>